<organism evidence="4 5">
    <name type="scientific">Kwoniella heveanensis BCC8398</name>
    <dbReference type="NCBI Taxonomy" id="1296120"/>
    <lineage>
        <taxon>Eukaryota</taxon>
        <taxon>Fungi</taxon>
        <taxon>Dikarya</taxon>
        <taxon>Basidiomycota</taxon>
        <taxon>Agaricomycotina</taxon>
        <taxon>Tremellomycetes</taxon>
        <taxon>Tremellales</taxon>
        <taxon>Cryptococcaceae</taxon>
        <taxon>Kwoniella</taxon>
    </lineage>
</organism>
<evidence type="ECO:0000313" key="5">
    <source>
        <dbReference type="Proteomes" id="UP000092666"/>
    </source>
</evidence>
<evidence type="ECO:0000256" key="3">
    <source>
        <dbReference type="RuleBase" id="RU000363"/>
    </source>
</evidence>
<keyword evidence="5" id="KW-1185">Reference proteome</keyword>
<dbReference type="STRING" id="1296120.A0A1B9GRP5"/>
<dbReference type="GO" id="GO:0016616">
    <property type="term" value="F:oxidoreductase activity, acting on the CH-OH group of donors, NAD or NADP as acceptor"/>
    <property type="evidence" value="ECO:0007669"/>
    <property type="project" value="UniProtKB-ARBA"/>
</dbReference>
<reference evidence="5" key="2">
    <citation type="submission" date="2013-12" db="EMBL/GenBank/DDBJ databases">
        <title>Evolution of pathogenesis and genome organization in the Tremellales.</title>
        <authorList>
            <person name="Cuomo C."/>
            <person name="Litvintseva A."/>
            <person name="Heitman J."/>
            <person name="Chen Y."/>
            <person name="Sun S."/>
            <person name="Springer D."/>
            <person name="Dromer F."/>
            <person name="Young S."/>
            <person name="Zeng Q."/>
            <person name="Chapman S."/>
            <person name="Gujja S."/>
            <person name="Saif S."/>
            <person name="Birren B."/>
        </authorList>
    </citation>
    <scope>NUCLEOTIDE SEQUENCE [LARGE SCALE GENOMIC DNA]</scope>
    <source>
        <strain evidence="5">BCC8398</strain>
    </source>
</reference>
<gene>
    <name evidence="4" type="ORF">I316_04423</name>
</gene>
<dbReference type="FunFam" id="3.40.50.720:FF:000047">
    <property type="entry name" value="NADP-dependent L-serine/L-allo-threonine dehydrogenase"/>
    <property type="match status" value="1"/>
</dbReference>
<evidence type="ECO:0000256" key="2">
    <source>
        <dbReference type="ARBA" id="ARBA00023002"/>
    </source>
</evidence>
<name>A0A1B9GRP5_9TREE</name>
<dbReference type="PANTHER" id="PTHR42901">
    <property type="entry name" value="ALCOHOL DEHYDROGENASE"/>
    <property type="match status" value="1"/>
</dbReference>
<proteinExistence type="inferred from homology"/>
<protein>
    <submittedName>
        <fullName evidence="4">Malonic semialdehyde reductase</fullName>
    </submittedName>
</protein>
<dbReference type="EMBL" id="KI669503">
    <property type="protein sequence ID" value="OCF33711.1"/>
    <property type="molecule type" value="Genomic_DNA"/>
</dbReference>
<dbReference type="PANTHER" id="PTHR42901:SF1">
    <property type="entry name" value="ALCOHOL DEHYDROGENASE"/>
    <property type="match status" value="1"/>
</dbReference>
<accession>A0A1B9GRP5</accession>
<dbReference type="Gene3D" id="3.40.50.720">
    <property type="entry name" value="NAD(P)-binding Rossmann-like Domain"/>
    <property type="match status" value="1"/>
</dbReference>
<dbReference type="InterPro" id="IPR002347">
    <property type="entry name" value="SDR_fam"/>
</dbReference>
<dbReference type="Proteomes" id="UP000092666">
    <property type="component" value="Unassembled WGS sequence"/>
</dbReference>
<dbReference type="Pfam" id="PF00106">
    <property type="entry name" value="adh_short"/>
    <property type="match status" value="1"/>
</dbReference>
<dbReference type="AlphaFoldDB" id="A0A1B9GRP5"/>
<sequence>MHSQSPLFDTTRLHGKTAVITGASGGIGAAAAVLFARAGCNVVLLARRQDALGAVAEQCEAAGTGPSSDIRVVSMTFDVTDRQAVDRLPMSLGEAGVQDIDVLINNAGGAIGTEQVGAGMADINTMISINLVSLIHLTQVFVAEMKKRDNGHVINIGSIAGREPYVGGSIYCAVKHAVRAFSTALMKEVVGTGIRVTEVAPGFVETNFSVSRFRGDAEAAAEVYRGMQPCRFKDVAEDILWCAMRPPHVQVAELYVLPTCQASATIIARKEFRVEEPERQAMHTCKLGE</sequence>
<reference evidence="4 5" key="1">
    <citation type="submission" date="2013-07" db="EMBL/GenBank/DDBJ databases">
        <title>The Genome Sequence of Cryptococcus heveanensis BCC8398.</title>
        <authorList>
            <consortium name="The Broad Institute Genome Sequencing Platform"/>
            <person name="Cuomo C."/>
            <person name="Litvintseva A."/>
            <person name="Chen Y."/>
            <person name="Heitman J."/>
            <person name="Sun S."/>
            <person name="Springer D."/>
            <person name="Dromer F."/>
            <person name="Young S.K."/>
            <person name="Zeng Q."/>
            <person name="Gargeya S."/>
            <person name="Fitzgerald M."/>
            <person name="Abouelleil A."/>
            <person name="Alvarado L."/>
            <person name="Berlin A.M."/>
            <person name="Chapman S.B."/>
            <person name="Dewar J."/>
            <person name="Goldberg J."/>
            <person name="Griggs A."/>
            <person name="Gujja S."/>
            <person name="Hansen M."/>
            <person name="Howarth C."/>
            <person name="Imamovic A."/>
            <person name="Larimer J."/>
            <person name="McCowan C."/>
            <person name="Murphy C."/>
            <person name="Pearson M."/>
            <person name="Priest M."/>
            <person name="Roberts A."/>
            <person name="Saif S."/>
            <person name="Shea T."/>
            <person name="Sykes S."/>
            <person name="Wortman J."/>
            <person name="Nusbaum C."/>
            <person name="Birren B."/>
        </authorList>
    </citation>
    <scope>NUCLEOTIDE SEQUENCE [LARGE SCALE GENOMIC DNA]</scope>
    <source>
        <strain evidence="4 5">BCC8398</strain>
    </source>
</reference>
<evidence type="ECO:0000313" key="4">
    <source>
        <dbReference type="EMBL" id="OCF33711.1"/>
    </source>
</evidence>
<evidence type="ECO:0000256" key="1">
    <source>
        <dbReference type="ARBA" id="ARBA00006484"/>
    </source>
</evidence>
<comment type="similarity">
    <text evidence="1 3">Belongs to the short-chain dehydrogenases/reductases (SDR) family.</text>
</comment>
<dbReference type="InterPro" id="IPR036291">
    <property type="entry name" value="NAD(P)-bd_dom_sf"/>
</dbReference>
<dbReference type="PRINTS" id="PR00081">
    <property type="entry name" value="GDHRDH"/>
</dbReference>
<dbReference type="OrthoDB" id="6251714at2759"/>
<dbReference type="SUPFAM" id="SSF51735">
    <property type="entry name" value="NAD(P)-binding Rossmann-fold domains"/>
    <property type="match status" value="1"/>
</dbReference>
<keyword evidence="2" id="KW-0560">Oxidoreductase</keyword>
<dbReference type="PRINTS" id="PR00080">
    <property type="entry name" value="SDRFAMILY"/>
</dbReference>